<gene>
    <name evidence="9" type="ORF">BDY21DRAFT_390674</name>
</gene>
<dbReference type="OrthoDB" id="5361565at2759"/>
<name>A0A6A6P328_9PEZI</name>
<evidence type="ECO:0000256" key="1">
    <source>
        <dbReference type="ARBA" id="ARBA00004167"/>
    </source>
</evidence>
<feature type="region of interest" description="Disordered" evidence="5">
    <location>
        <begin position="417"/>
        <end position="443"/>
    </location>
</feature>
<protein>
    <submittedName>
        <fullName evidence="9">Aspartic peptidase domain-containing protein</fullName>
    </submittedName>
</protein>
<sequence length="541" mass="57621">MASCSFLVLCPLLCLFGAVSAQNGNCSIPPVTVPIKNVLLSNGQLRRGIAMDMGSPPQPFALLPAWFANNTYIYDYSAGSCDDLTEDGCVTLRGGLYDSSSSTTFIRFDDPAAAGADPVDNETVTDSNWGRDSLVLNSNSTLDDYPFGIIDEDFSAGYTRQGLLGLSSNSSILNALEAAGQIASRSFSFFWGLDGATEPVRTDGGIVFGGYDAAKIDGDQNITAQFGGYDSCSSGMLITIMDVELNFPNGSSPSLSPDRPFVCCVLPELPFVVTLSQSPYFDNFESLTQTSNIGRSSGEDFFNMMYPPDEVYTGDLTFKLENDIDIRVPNHQLVKPEMQVTDQGSVFENTTISVLLINSLRDANEDDVLAVGKYFFTSAYLTVNLDTQSFSIFKANPTFDTDPVAINDDSSAADCEVTGTISAGPSSSPTPQQTIAGDGSNSPSSLSGSAIAGAVVGSVFGAALIAVAVLYFLQRRRWRKQAAGGPKDDAVSLSTTSVEPGFNPGLQELGGSDPPEVYGSDPPKHELPVPYRDRVRVAELE</sequence>
<feature type="transmembrane region" description="Helical" evidence="6">
    <location>
        <begin position="450"/>
        <end position="473"/>
    </location>
</feature>
<keyword evidence="2 6" id="KW-0812">Transmembrane</keyword>
<dbReference type="GO" id="GO:0016020">
    <property type="term" value="C:membrane"/>
    <property type="evidence" value="ECO:0007669"/>
    <property type="project" value="UniProtKB-SubCell"/>
</dbReference>
<evidence type="ECO:0000259" key="8">
    <source>
        <dbReference type="PROSITE" id="PS51767"/>
    </source>
</evidence>
<dbReference type="AlphaFoldDB" id="A0A6A6P328"/>
<feature type="chain" id="PRO_5025515754" evidence="7">
    <location>
        <begin position="22"/>
        <end position="541"/>
    </location>
</feature>
<dbReference type="Gene3D" id="2.40.70.10">
    <property type="entry name" value="Acid Proteases"/>
    <property type="match status" value="1"/>
</dbReference>
<dbReference type="Proteomes" id="UP000799766">
    <property type="component" value="Unassembled WGS sequence"/>
</dbReference>
<evidence type="ECO:0000256" key="5">
    <source>
        <dbReference type="SAM" id="MobiDB-lite"/>
    </source>
</evidence>
<feature type="signal peptide" evidence="7">
    <location>
        <begin position="1"/>
        <end position="21"/>
    </location>
</feature>
<dbReference type="CDD" id="cd12087">
    <property type="entry name" value="TM_EGFR-like"/>
    <property type="match status" value="1"/>
</dbReference>
<keyword evidence="10" id="KW-1185">Reference proteome</keyword>
<dbReference type="PROSITE" id="PS51767">
    <property type="entry name" value="PEPTIDASE_A1"/>
    <property type="match status" value="1"/>
</dbReference>
<evidence type="ECO:0000256" key="2">
    <source>
        <dbReference type="ARBA" id="ARBA00022692"/>
    </source>
</evidence>
<keyword evidence="3 6" id="KW-1133">Transmembrane helix</keyword>
<evidence type="ECO:0000256" key="7">
    <source>
        <dbReference type="SAM" id="SignalP"/>
    </source>
</evidence>
<accession>A0A6A6P328</accession>
<feature type="compositionally biased region" description="Polar residues" evidence="5">
    <location>
        <begin position="419"/>
        <end position="435"/>
    </location>
</feature>
<dbReference type="EMBL" id="MU001679">
    <property type="protein sequence ID" value="KAF2457873.1"/>
    <property type="molecule type" value="Genomic_DNA"/>
</dbReference>
<reference evidence="9" key="1">
    <citation type="journal article" date="2020" name="Stud. Mycol.">
        <title>101 Dothideomycetes genomes: a test case for predicting lifestyles and emergence of pathogens.</title>
        <authorList>
            <person name="Haridas S."/>
            <person name="Albert R."/>
            <person name="Binder M."/>
            <person name="Bloem J."/>
            <person name="Labutti K."/>
            <person name="Salamov A."/>
            <person name="Andreopoulos B."/>
            <person name="Baker S."/>
            <person name="Barry K."/>
            <person name="Bills G."/>
            <person name="Bluhm B."/>
            <person name="Cannon C."/>
            <person name="Castanera R."/>
            <person name="Culley D."/>
            <person name="Daum C."/>
            <person name="Ezra D."/>
            <person name="Gonzalez J."/>
            <person name="Henrissat B."/>
            <person name="Kuo A."/>
            <person name="Liang C."/>
            <person name="Lipzen A."/>
            <person name="Lutzoni F."/>
            <person name="Magnuson J."/>
            <person name="Mondo S."/>
            <person name="Nolan M."/>
            <person name="Ohm R."/>
            <person name="Pangilinan J."/>
            <person name="Park H.-J."/>
            <person name="Ramirez L."/>
            <person name="Alfaro M."/>
            <person name="Sun H."/>
            <person name="Tritt A."/>
            <person name="Yoshinaga Y."/>
            <person name="Zwiers L.-H."/>
            <person name="Turgeon B."/>
            <person name="Goodwin S."/>
            <person name="Spatafora J."/>
            <person name="Crous P."/>
            <person name="Grigoriev I."/>
        </authorList>
    </citation>
    <scope>NUCLEOTIDE SEQUENCE</scope>
    <source>
        <strain evidence="9">ATCC 16933</strain>
    </source>
</reference>
<dbReference type="InterPro" id="IPR021109">
    <property type="entry name" value="Peptidase_aspartic_dom_sf"/>
</dbReference>
<feature type="region of interest" description="Disordered" evidence="5">
    <location>
        <begin position="483"/>
        <end position="532"/>
    </location>
</feature>
<feature type="domain" description="Peptidase A1" evidence="8">
    <location>
        <begin position="47"/>
        <end position="393"/>
    </location>
</feature>
<evidence type="ECO:0000256" key="6">
    <source>
        <dbReference type="SAM" id="Phobius"/>
    </source>
</evidence>
<evidence type="ECO:0000313" key="9">
    <source>
        <dbReference type="EMBL" id="KAF2457873.1"/>
    </source>
</evidence>
<dbReference type="InterPro" id="IPR051694">
    <property type="entry name" value="Immunoregulatory_rcpt-like"/>
</dbReference>
<comment type="subcellular location">
    <subcellularLocation>
        <location evidence="1">Membrane</location>
        <topology evidence="1">Single-pass membrane protein</topology>
    </subcellularLocation>
</comment>
<dbReference type="GO" id="GO:0071944">
    <property type="term" value="C:cell periphery"/>
    <property type="evidence" value="ECO:0007669"/>
    <property type="project" value="UniProtKB-ARBA"/>
</dbReference>
<dbReference type="PANTHER" id="PTHR15549">
    <property type="entry name" value="PAIRED IMMUNOGLOBULIN-LIKE TYPE 2 RECEPTOR"/>
    <property type="match status" value="1"/>
</dbReference>
<evidence type="ECO:0000256" key="3">
    <source>
        <dbReference type="ARBA" id="ARBA00022989"/>
    </source>
</evidence>
<organism evidence="9 10">
    <name type="scientific">Lineolata rhizophorae</name>
    <dbReference type="NCBI Taxonomy" id="578093"/>
    <lineage>
        <taxon>Eukaryota</taxon>
        <taxon>Fungi</taxon>
        <taxon>Dikarya</taxon>
        <taxon>Ascomycota</taxon>
        <taxon>Pezizomycotina</taxon>
        <taxon>Dothideomycetes</taxon>
        <taxon>Dothideomycetes incertae sedis</taxon>
        <taxon>Lineolatales</taxon>
        <taxon>Lineolataceae</taxon>
        <taxon>Lineolata</taxon>
    </lineage>
</organism>
<feature type="compositionally biased region" description="Basic and acidic residues" evidence="5">
    <location>
        <begin position="522"/>
        <end position="532"/>
    </location>
</feature>
<keyword evidence="7" id="KW-0732">Signal</keyword>
<proteinExistence type="predicted"/>
<dbReference type="PANTHER" id="PTHR15549:SF27">
    <property type="entry name" value="CHITIN-BINDING TYPE-1 DOMAIN-CONTAINING PROTEIN"/>
    <property type="match status" value="1"/>
</dbReference>
<keyword evidence="4 6" id="KW-0472">Membrane</keyword>
<dbReference type="InterPro" id="IPR033121">
    <property type="entry name" value="PEPTIDASE_A1"/>
</dbReference>
<evidence type="ECO:0000256" key="4">
    <source>
        <dbReference type="ARBA" id="ARBA00023136"/>
    </source>
</evidence>
<evidence type="ECO:0000313" key="10">
    <source>
        <dbReference type="Proteomes" id="UP000799766"/>
    </source>
</evidence>
<dbReference type="SUPFAM" id="SSF50630">
    <property type="entry name" value="Acid proteases"/>
    <property type="match status" value="1"/>
</dbReference>